<dbReference type="EMBL" id="JANEYG010000003">
    <property type="protein sequence ID" value="KAJ8924415.1"/>
    <property type="molecule type" value="Genomic_DNA"/>
</dbReference>
<keyword evidence="1" id="KW-0812">Transmembrane</keyword>
<keyword evidence="1" id="KW-0472">Membrane</keyword>
<name>A0AAV8WCK1_9CUCU</name>
<proteinExistence type="predicted"/>
<accession>A0AAV8WCK1</accession>
<keyword evidence="1" id="KW-1133">Transmembrane helix</keyword>
<dbReference type="Proteomes" id="UP001159042">
    <property type="component" value="Unassembled WGS sequence"/>
</dbReference>
<keyword evidence="3" id="KW-1185">Reference proteome</keyword>
<comment type="caution">
    <text evidence="2">The sequence shown here is derived from an EMBL/GenBank/DDBJ whole genome shotgun (WGS) entry which is preliminary data.</text>
</comment>
<evidence type="ECO:0000313" key="2">
    <source>
        <dbReference type="EMBL" id="KAJ8924415.1"/>
    </source>
</evidence>
<dbReference type="AlphaFoldDB" id="A0AAV8WCK1"/>
<reference evidence="2 3" key="1">
    <citation type="journal article" date="2023" name="Insect Mol. Biol.">
        <title>Genome sequencing provides insights into the evolution of gene families encoding plant cell wall-degrading enzymes in longhorned beetles.</title>
        <authorList>
            <person name="Shin N.R."/>
            <person name="Okamura Y."/>
            <person name="Kirsch R."/>
            <person name="Pauchet Y."/>
        </authorList>
    </citation>
    <scope>NUCLEOTIDE SEQUENCE [LARGE SCALE GENOMIC DNA]</scope>
    <source>
        <strain evidence="2">EAD_L_NR</strain>
    </source>
</reference>
<organism evidence="2 3">
    <name type="scientific">Exocentrus adspersus</name>
    <dbReference type="NCBI Taxonomy" id="1586481"/>
    <lineage>
        <taxon>Eukaryota</taxon>
        <taxon>Metazoa</taxon>
        <taxon>Ecdysozoa</taxon>
        <taxon>Arthropoda</taxon>
        <taxon>Hexapoda</taxon>
        <taxon>Insecta</taxon>
        <taxon>Pterygota</taxon>
        <taxon>Neoptera</taxon>
        <taxon>Endopterygota</taxon>
        <taxon>Coleoptera</taxon>
        <taxon>Polyphaga</taxon>
        <taxon>Cucujiformia</taxon>
        <taxon>Chrysomeloidea</taxon>
        <taxon>Cerambycidae</taxon>
        <taxon>Lamiinae</taxon>
        <taxon>Acanthocinini</taxon>
        <taxon>Exocentrus</taxon>
    </lineage>
</organism>
<evidence type="ECO:0000313" key="3">
    <source>
        <dbReference type="Proteomes" id="UP001159042"/>
    </source>
</evidence>
<feature type="transmembrane region" description="Helical" evidence="1">
    <location>
        <begin position="20"/>
        <end position="44"/>
    </location>
</feature>
<protein>
    <submittedName>
        <fullName evidence="2">Uncharacterized protein</fullName>
    </submittedName>
</protein>
<gene>
    <name evidence="2" type="ORF">NQ315_007211</name>
</gene>
<sequence length="123" mass="13832">MQRILSVEASRNTNNSISEYITKRLCCSIVLTVTFFAFLGGFLLGKFIAERSSLQLQTDFQELSRKVSTLNNNLQTTFPPRCQPNFSAYIFLKCNFLQIGQNETGQLLAVDYLKTLNGCFGNG</sequence>
<evidence type="ECO:0000256" key="1">
    <source>
        <dbReference type="SAM" id="Phobius"/>
    </source>
</evidence>